<evidence type="ECO:0000313" key="2">
    <source>
        <dbReference type="Proteomes" id="UP000502415"/>
    </source>
</evidence>
<gene>
    <name evidence="1" type="ORF">HH212_26660</name>
</gene>
<reference evidence="1 2" key="1">
    <citation type="submission" date="2020-04" db="EMBL/GenBank/DDBJ databases">
        <title>Genome sequencing of novel species.</title>
        <authorList>
            <person name="Heo J."/>
            <person name="Kim S.-J."/>
            <person name="Kim J.-S."/>
            <person name="Hong S.-B."/>
            <person name="Kwon S.-W."/>
        </authorList>
    </citation>
    <scope>NUCLEOTIDE SEQUENCE [LARGE SCALE GENOMIC DNA]</scope>
    <source>
        <strain evidence="1 2">GN2-R2</strain>
        <plasmid evidence="1 2">unnamed1</plasmid>
    </source>
</reference>
<organism evidence="1 2">
    <name type="scientific">Massilia forsythiae</name>
    <dbReference type="NCBI Taxonomy" id="2728020"/>
    <lineage>
        <taxon>Bacteria</taxon>
        <taxon>Pseudomonadati</taxon>
        <taxon>Pseudomonadota</taxon>
        <taxon>Betaproteobacteria</taxon>
        <taxon>Burkholderiales</taxon>
        <taxon>Oxalobacteraceae</taxon>
        <taxon>Telluria group</taxon>
        <taxon>Massilia</taxon>
    </lineage>
</organism>
<keyword evidence="2" id="KW-1185">Reference proteome</keyword>
<protein>
    <submittedName>
        <fullName evidence="1">Uncharacterized protein</fullName>
    </submittedName>
</protein>
<accession>A0A7Z2W3F8</accession>
<dbReference type="KEGG" id="mfy:HH212_26660"/>
<proteinExistence type="predicted"/>
<evidence type="ECO:0000313" key="1">
    <source>
        <dbReference type="EMBL" id="QJE03680.1"/>
    </source>
</evidence>
<dbReference type="AlphaFoldDB" id="A0A7Z2W3F8"/>
<dbReference type="Proteomes" id="UP000502415">
    <property type="component" value="Plasmid unnamed1"/>
</dbReference>
<sequence>MPGPKKLSFFHSDSRKPFLEEAPVIDAAQRAVEEVAHKYGKGVGAALFKGVVQVSAAPTEHSAIKLIRGGGPASAKARQNTHPDNILTQIRAAGLTPPDRRSAFEKLNEEIDRFVRAHGIAPK</sequence>
<dbReference type="EMBL" id="CP051686">
    <property type="protein sequence ID" value="QJE03680.1"/>
    <property type="molecule type" value="Genomic_DNA"/>
</dbReference>
<geneLocation type="plasmid" evidence="1 2">
    <name>unnamed1</name>
</geneLocation>
<name>A0A7Z2W3F8_9BURK</name>
<keyword evidence="1" id="KW-0614">Plasmid</keyword>
<dbReference type="RefSeq" id="WP_170205756.1">
    <property type="nucleotide sequence ID" value="NZ_CP051686.1"/>
</dbReference>